<evidence type="ECO:0000313" key="1">
    <source>
        <dbReference type="EMBL" id="GAA3896346.1"/>
    </source>
</evidence>
<comment type="caution">
    <text evidence="1">The sequence shown here is derived from an EMBL/GenBank/DDBJ whole genome shotgun (WGS) entry which is preliminary data.</text>
</comment>
<protein>
    <submittedName>
        <fullName evidence="1">Uncharacterized protein</fullName>
    </submittedName>
</protein>
<dbReference type="EMBL" id="BAABBM010000001">
    <property type="protein sequence ID" value="GAA3896346.1"/>
    <property type="molecule type" value="Genomic_DNA"/>
</dbReference>
<reference evidence="2" key="1">
    <citation type="journal article" date="2019" name="Int. J. Syst. Evol. Microbiol.">
        <title>The Global Catalogue of Microorganisms (GCM) 10K type strain sequencing project: providing services to taxonomists for standard genome sequencing and annotation.</title>
        <authorList>
            <consortium name="The Broad Institute Genomics Platform"/>
            <consortium name="The Broad Institute Genome Sequencing Center for Infectious Disease"/>
            <person name="Wu L."/>
            <person name="Ma J."/>
        </authorList>
    </citation>
    <scope>NUCLEOTIDE SEQUENCE [LARGE SCALE GENOMIC DNA]</scope>
    <source>
        <strain evidence="2">JCM 17543</strain>
    </source>
</reference>
<sequence length="154" mass="16744">MESCHSNAILKPMAARSEQIPVHMRIVIEAPVPGIRHSLQSKDGHPLDPKVSRSGEPLAFDFPVRVAPGPKFYGDQVRREGPTRRFVYIRIGQSAGDPSSPWSRRMKVDIHGLEQTLLDRATETGGVVEIVVNGTGNDGSPACATVRLIRTGLA</sequence>
<keyword evidence="2" id="KW-1185">Reference proteome</keyword>
<evidence type="ECO:0000313" key="2">
    <source>
        <dbReference type="Proteomes" id="UP001500827"/>
    </source>
</evidence>
<organism evidence="1 2">
    <name type="scientific">Sphingomonas limnosediminicola</name>
    <dbReference type="NCBI Taxonomy" id="940133"/>
    <lineage>
        <taxon>Bacteria</taxon>
        <taxon>Pseudomonadati</taxon>
        <taxon>Pseudomonadota</taxon>
        <taxon>Alphaproteobacteria</taxon>
        <taxon>Sphingomonadales</taxon>
        <taxon>Sphingomonadaceae</taxon>
        <taxon>Sphingomonas</taxon>
    </lineage>
</organism>
<dbReference type="Proteomes" id="UP001500827">
    <property type="component" value="Unassembled WGS sequence"/>
</dbReference>
<gene>
    <name evidence="1" type="ORF">GCM10022276_14170</name>
</gene>
<dbReference type="Pfam" id="PF19452">
    <property type="entry name" value="DUF5990"/>
    <property type="match status" value="1"/>
</dbReference>
<accession>A0ABP7L8W8</accession>
<name>A0ABP7L8W8_9SPHN</name>
<proteinExistence type="predicted"/>
<dbReference type="InterPro" id="IPR046032">
    <property type="entry name" value="DUF5990"/>
</dbReference>